<evidence type="ECO:0000256" key="1">
    <source>
        <dbReference type="SAM" id="MobiDB-lite"/>
    </source>
</evidence>
<feature type="transmembrane region" description="Helical" evidence="2">
    <location>
        <begin position="21"/>
        <end position="46"/>
    </location>
</feature>
<feature type="transmembrane region" description="Helical" evidence="2">
    <location>
        <begin position="158"/>
        <end position="188"/>
    </location>
</feature>
<feature type="region of interest" description="Disordered" evidence="1">
    <location>
        <begin position="288"/>
        <end position="318"/>
    </location>
</feature>
<dbReference type="RefSeq" id="WP_077718911.1">
    <property type="nucleotide sequence ID" value="NZ_CP019699.1"/>
</dbReference>
<protein>
    <recommendedName>
        <fullName evidence="5">Glycerophosphoryl diester phosphodiesterase membrane domain-containing protein</fullName>
    </recommendedName>
</protein>
<evidence type="ECO:0000313" key="4">
    <source>
        <dbReference type="Proteomes" id="UP000188603"/>
    </source>
</evidence>
<keyword evidence="4" id="KW-1185">Reference proteome</keyword>
<dbReference type="AlphaFoldDB" id="A0A1U9K4Y5"/>
<keyword evidence="2" id="KW-0472">Membrane</keyword>
<keyword evidence="2" id="KW-1133">Transmembrane helix</keyword>
<evidence type="ECO:0000313" key="3">
    <source>
        <dbReference type="EMBL" id="AQS55094.1"/>
    </source>
</evidence>
<accession>A0A1U9K4Y5</accession>
<keyword evidence="2" id="KW-0812">Transmembrane</keyword>
<dbReference type="OrthoDB" id="2989283at2"/>
<sequence>MTSYFDMLNRHGLKIWGSFMVGTLAAAIPVIVITFFFTFMLAAIVLARLSGIDPFNSSPEAILETLLNPGMVVVGILFLLFFILISLLTSAFTSAGSIGVVADSIQKNKTGVGTYFRYGFRRLFPMLGLHLVTLLLAVLPLIPVVIGVLLFFTETVWGVAWGIILFLLTIVLYIVYGLVVLHAPAVLIAKNKGVFEALSASFHAFRTKFGQVALSALILFAITMAGGIVTLVLEGLISGINPLDPYAEVHPLRSFLSLILMFPVNSALQVIVISTLVFRYLRVIHPDPPSDGTPGSLRSGPEAPSPVESSKLDREASP</sequence>
<gene>
    <name evidence="3" type="ORF">B0W44_04205</name>
</gene>
<reference evidence="3 4" key="1">
    <citation type="journal article" date="2015" name="Int. J. Syst. Evol. Microbiol.">
        <title>Novibacillus thermophilus gen. nov., sp. nov., a Gram-staining-negative and moderately thermophilic member of the family Thermoactinomycetaceae.</title>
        <authorList>
            <person name="Yang G."/>
            <person name="Chen J."/>
            <person name="Zhou S."/>
        </authorList>
    </citation>
    <scope>NUCLEOTIDE SEQUENCE [LARGE SCALE GENOMIC DNA]</scope>
    <source>
        <strain evidence="3 4">SG-1</strain>
    </source>
</reference>
<name>A0A1U9K4Y5_9BACL</name>
<organism evidence="3 4">
    <name type="scientific">Novibacillus thermophilus</name>
    <dbReference type="NCBI Taxonomy" id="1471761"/>
    <lineage>
        <taxon>Bacteria</taxon>
        <taxon>Bacillati</taxon>
        <taxon>Bacillota</taxon>
        <taxon>Bacilli</taxon>
        <taxon>Bacillales</taxon>
        <taxon>Thermoactinomycetaceae</taxon>
        <taxon>Novibacillus</taxon>
    </lineage>
</organism>
<feature type="transmembrane region" description="Helical" evidence="2">
    <location>
        <begin position="209"/>
        <end position="233"/>
    </location>
</feature>
<proteinExistence type="predicted"/>
<dbReference type="KEGG" id="ntr:B0W44_04205"/>
<feature type="transmembrane region" description="Helical" evidence="2">
    <location>
        <begin position="66"/>
        <end position="88"/>
    </location>
</feature>
<dbReference type="Proteomes" id="UP000188603">
    <property type="component" value="Chromosome"/>
</dbReference>
<evidence type="ECO:0008006" key="5">
    <source>
        <dbReference type="Google" id="ProtNLM"/>
    </source>
</evidence>
<dbReference type="EMBL" id="CP019699">
    <property type="protein sequence ID" value="AQS55094.1"/>
    <property type="molecule type" value="Genomic_DNA"/>
</dbReference>
<evidence type="ECO:0000256" key="2">
    <source>
        <dbReference type="SAM" id="Phobius"/>
    </source>
</evidence>
<feature type="transmembrane region" description="Helical" evidence="2">
    <location>
        <begin position="253"/>
        <end position="278"/>
    </location>
</feature>
<feature type="transmembrane region" description="Helical" evidence="2">
    <location>
        <begin position="127"/>
        <end position="152"/>
    </location>
</feature>